<dbReference type="Pfam" id="PF00589">
    <property type="entry name" value="Phage_integrase"/>
    <property type="match status" value="1"/>
</dbReference>
<sequence length="374" mass="40725">MATISSYDTQSGKRYRVRYRTPDHRQTDKRGFRTKREAEAFAATVEVEKLTGAYIAPKLGLVTVAELGPEWVTRKQATTAASWGHSIEVAWRTHVLPRWGSTRISDINTLSVESWIADLAAAKSATVVLRAHGILAGILDDAVKSRRLAANPSRLVGNLPKKNKKKHVYLQATDVDDLAAAAGPRGTIVYVLAYCGIRWGELVALRVSDVEFLRRRLSIHRNAVWVGQECVVGETKGKESRSVPVPQFVLDMLSVECRGKGADDLVFPSDAGGYRARPKSGRGWFAQAVKRSGVDATTTPHSLRHTCASLTVSAGGNVLALARMLGHKDASVTLRVYSDLFDSDLDALGIALDERYSPRSVGKVWAAGSTPPPQ</sequence>
<dbReference type="Gene3D" id="1.10.150.130">
    <property type="match status" value="1"/>
</dbReference>
<evidence type="ECO:0000256" key="1">
    <source>
        <dbReference type="ARBA" id="ARBA00008857"/>
    </source>
</evidence>
<dbReference type="Pfam" id="PF14657">
    <property type="entry name" value="Arm-DNA-bind_4"/>
    <property type="match status" value="1"/>
</dbReference>
<dbReference type="InterPro" id="IPR028259">
    <property type="entry name" value="AP2-like_int_N"/>
</dbReference>
<organism evidence="5 6">
    <name type="scientific">Williamsia sterculiae</name>
    <dbReference type="NCBI Taxonomy" id="1344003"/>
    <lineage>
        <taxon>Bacteria</taxon>
        <taxon>Bacillati</taxon>
        <taxon>Actinomycetota</taxon>
        <taxon>Actinomycetes</taxon>
        <taxon>Mycobacteriales</taxon>
        <taxon>Nocardiaceae</taxon>
        <taxon>Williamsia</taxon>
    </lineage>
</organism>
<dbReference type="InterPro" id="IPR050090">
    <property type="entry name" value="Tyrosine_recombinase_XerCD"/>
</dbReference>
<evidence type="ECO:0000256" key="3">
    <source>
        <dbReference type="ARBA" id="ARBA00023172"/>
    </source>
</evidence>
<keyword evidence="6" id="KW-1185">Reference proteome</keyword>
<dbReference type="PANTHER" id="PTHR30349:SF64">
    <property type="entry name" value="PROPHAGE INTEGRASE INTD-RELATED"/>
    <property type="match status" value="1"/>
</dbReference>
<dbReference type="RefSeq" id="WP_076479023.1">
    <property type="nucleotide sequence ID" value="NZ_FTNT01000005.1"/>
</dbReference>
<evidence type="ECO:0000313" key="6">
    <source>
        <dbReference type="Proteomes" id="UP000186218"/>
    </source>
</evidence>
<reference evidence="5 6" key="1">
    <citation type="submission" date="2017-01" db="EMBL/GenBank/DDBJ databases">
        <authorList>
            <person name="Mah S.A."/>
            <person name="Swanson W.J."/>
            <person name="Moy G.W."/>
            <person name="Vacquier V.D."/>
        </authorList>
    </citation>
    <scope>NUCLEOTIDE SEQUENCE [LARGE SCALE GENOMIC DNA]</scope>
    <source>
        <strain evidence="5 6">CPCC 203464</strain>
    </source>
</reference>
<dbReference type="EMBL" id="FTNT01000005">
    <property type="protein sequence ID" value="SIR98437.1"/>
    <property type="molecule type" value="Genomic_DNA"/>
</dbReference>
<dbReference type="GO" id="GO:0006310">
    <property type="term" value="P:DNA recombination"/>
    <property type="evidence" value="ECO:0007669"/>
    <property type="project" value="UniProtKB-KW"/>
</dbReference>
<dbReference type="PROSITE" id="PS51898">
    <property type="entry name" value="TYR_RECOMBINASE"/>
    <property type="match status" value="1"/>
</dbReference>
<dbReference type="InterPro" id="IPR002104">
    <property type="entry name" value="Integrase_catalytic"/>
</dbReference>
<dbReference type="InterPro" id="IPR010998">
    <property type="entry name" value="Integrase_recombinase_N"/>
</dbReference>
<dbReference type="PANTHER" id="PTHR30349">
    <property type="entry name" value="PHAGE INTEGRASE-RELATED"/>
    <property type="match status" value="1"/>
</dbReference>
<dbReference type="GO" id="GO:0003677">
    <property type="term" value="F:DNA binding"/>
    <property type="evidence" value="ECO:0007669"/>
    <property type="project" value="UniProtKB-KW"/>
</dbReference>
<accession>A0A1N7FDP9</accession>
<dbReference type="InterPro" id="IPR011010">
    <property type="entry name" value="DNA_brk_join_enz"/>
</dbReference>
<feature type="domain" description="Tyr recombinase" evidence="4">
    <location>
        <begin position="164"/>
        <end position="350"/>
    </location>
</feature>
<dbReference type="InterPro" id="IPR013762">
    <property type="entry name" value="Integrase-like_cat_sf"/>
</dbReference>
<comment type="similarity">
    <text evidence="1">Belongs to the 'phage' integrase family.</text>
</comment>
<evidence type="ECO:0000256" key="2">
    <source>
        <dbReference type="ARBA" id="ARBA00023125"/>
    </source>
</evidence>
<dbReference type="Proteomes" id="UP000186218">
    <property type="component" value="Unassembled WGS sequence"/>
</dbReference>
<evidence type="ECO:0000313" key="5">
    <source>
        <dbReference type="EMBL" id="SIR98437.1"/>
    </source>
</evidence>
<protein>
    <submittedName>
        <fullName evidence="5">Site-specific recombinase XerD</fullName>
    </submittedName>
</protein>
<dbReference type="GO" id="GO:0015074">
    <property type="term" value="P:DNA integration"/>
    <property type="evidence" value="ECO:0007669"/>
    <property type="project" value="InterPro"/>
</dbReference>
<dbReference type="CDD" id="cd01189">
    <property type="entry name" value="INT_ICEBs1_C_like"/>
    <property type="match status" value="1"/>
</dbReference>
<dbReference type="SUPFAM" id="SSF56349">
    <property type="entry name" value="DNA breaking-rejoining enzymes"/>
    <property type="match status" value="1"/>
</dbReference>
<dbReference type="STRING" id="1344003.SAMN05445060_1967"/>
<dbReference type="OrthoDB" id="1822491at2"/>
<dbReference type="AlphaFoldDB" id="A0A1N7FDP9"/>
<dbReference type="Gene3D" id="1.10.443.10">
    <property type="entry name" value="Intergrase catalytic core"/>
    <property type="match status" value="1"/>
</dbReference>
<evidence type="ECO:0000259" key="4">
    <source>
        <dbReference type="PROSITE" id="PS51898"/>
    </source>
</evidence>
<keyword evidence="3" id="KW-0233">DNA recombination</keyword>
<proteinExistence type="inferred from homology"/>
<gene>
    <name evidence="5" type="ORF">SAMN05445060_1967</name>
</gene>
<keyword evidence="2" id="KW-0238">DNA-binding</keyword>
<name>A0A1N7FDP9_9NOCA</name>